<organism evidence="3 4">
    <name type="scientific">Leptospira broomii serovar Hurstbridge str. 5399</name>
    <dbReference type="NCBI Taxonomy" id="1049789"/>
    <lineage>
        <taxon>Bacteria</taxon>
        <taxon>Pseudomonadati</taxon>
        <taxon>Spirochaetota</taxon>
        <taxon>Spirochaetia</taxon>
        <taxon>Leptospirales</taxon>
        <taxon>Leptospiraceae</taxon>
        <taxon>Leptospira</taxon>
    </lineage>
</organism>
<protein>
    <recommendedName>
        <fullName evidence="2">Transposase (putative) YhgA-like domain-containing protein</fullName>
    </recommendedName>
</protein>
<dbReference type="GO" id="GO:1990238">
    <property type="term" value="F:double-stranded DNA endonuclease activity"/>
    <property type="evidence" value="ECO:0007669"/>
    <property type="project" value="TreeGrafter"/>
</dbReference>
<gene>
    <name evidence="3" type="ORF">LEP1GSC050_2350</name>
</gene>
<dbReference type="Pfam" id="PF04754">
    <property type="entry name" value="Transposase_31"/>
    <property type="match status" value="1"/>
</dbReference>
<name>T0F950_9LEPT</name>
<dbReference type="InterPro" id="IPR010106">
    <property type="entry name" value="RpnA"/>
</dbReference>
<evidence type="ECO:0000256" key="1">
    <source>
        <dbReference type="ARBA" id="ARBA00009787"/>
    </source>
</evidence>
<reference evidence="3" key="1">
    <citation type="submission" date="2013-05" db="EMBL/GenBank/DDBJ databases">
        <authorList>
            <person name="Harkins D.M."/>
            <person name="Durkin A.S."/>
            <person name="Brinkac L.M."/>
            <person name="Haft D.H."/>
            <person name="Selengut J.D."/>
            <person name="Sanka R."/>
            <person name="DePew J."/>
            <person name="Purushe J."/>
            <person name="Hartskeerl R.A."/>
            <person name="Ahmed A."/>
            <person name="van der Linden H."/>
            <person name="Goris M.G.A."/>
            <person name="Vinetz J.M."/>
            <person name="Sutton G.G."/>
            <person name="Nierman W.C."/>
            <person name="Fouts D.E."/>
        </authorList>
    </citation>
    <scope>NUCLEOTIDE SEQUENCE [LARGE SCALE GENOMIC DNA]</scope>
    <source>
        <strain evidence="3">5399</strain>
    </source>
</reference>
<accession>T0F950</accession>
<sequence>MSEINNPHDRLIRETFQDKAEAISFFKNTLPTGVVRLLNLDLLELSESSFVSDDLKEEQTDLLYTIPLRSGTSAQIYLLFEHKSYLDPGIYVQLLGYLSEIYRNQVRTEGKYSTVIPFVFYHGERQWTLGETLLSQFKLLEEETRVLSEFIPNFKINLFDLSGVELQERLESIALQVILGIVQRIREGEAVFVNHLPGLLTLLDEIGDESKRVAILHKLLLYIFWVKDFQPSELKEMLHRRKLERYEEVAMTTAERLIQEGIQKGRLEGKLEGKFEGKLEDARKMLAKGIDLKTVLEITELTERDLRNNSII</sequence>
<dbReference type="OrthoDB" id="344848at2"/>
<comment type="caution">
    <text evidence="3">The sequence shown here is derived from an EMBL/GenBank/DDBJ whole genome shotgun (WGS) entry which is preliminary data.</text>
</comment>
<dbReference type="InterPro" id="IPR051699">
    <property type="entry name" value="Rpn/YhgA-like_nuclease"/>
</dbReference>
<evidence type="ECO:0000313" key="4">
    <source>
        <dbReference type="Proteomes" id="UP000015454"/>
    </source>
</evidence>
<keyword evidence="4" id="KW-1185">Reference proteome</keyword>
<proteinExistence type="inferred from homology"/>
<evidence type="ECO:0000313" key="3">
    <source>
        <dbReference type="EMBL" id="EQA44441.1"/>
    </source>
</evidence>
<feature type="domain" description="Transposase (putative) YhgA-like" evidence="2">
    <location>
        <begin position="6"/>
        <end position="208"/>
    </location>
</feature>
<dbReference type="GO" id="GO:0006310">
    <property type="term" value="P:DNA recombination"/>
    <property type="evidence" value="ECO:0007669"/>
    <property type="project" value="TreeGrafter"/>
</dbReference>
<dbReference type="InterPro" id="IPR006842">
    <property type="entry name" value="Transposase_31"/>
</dbReference>
<dbReference type="PANTHER" id="PTHR34611">
    <property type="match status" value="1"/>
</dbReference>
<dbReference type="Proteomes" id="UP000015454">
    <property type="component" value="Unassembled WGS sequence"/>
</dbReference>
<evidence type="ECO:0000259" key="2">
    <source>
        <dbReference type="Pfam" id="PF04754"/>
    </source>
</evidence>
<comment type="similarity">
    <text evidence="1">Belongs to the Rpn/YhgA-like nuclease family.</text>
</comment>
<dbReference type="PANTHER" id="PTHR34611:SF2">
    <property type="entry name" value="INACTIVE RECOMBINATION-PROMOTING NUCLEASE-LIKE PROTEIN RPNE-RELATED"/>
    <property type="match status" value="1"/>
</dbReference>
<dbReference type="EMBL" id="AHMO02000008">
    <property type="protein sequence ID" value="EQA44441.1"/>
    <property type="molecule type" value="Genomic_DNA"/>
</dbReference>
<dbReference type="AlphaFoldDB" id="T0F950"/>
<dbReference type="NCBIfam" id="TIGR01784">
    <property type="entry name" value="T_den_put_tspse"/>
    <property type="match status" value="1"/>
</dbReference>
<dbReference type="RefSeq" id="WP_010570613.1">
    <property type="nucleotide sequence ID" value="NZ_AHMO02000008.1"/>
</dbReference>